<keyword evidence="3" id="KW-0808">Transferase</keyword>
<dbReference type="SUPFAM" id="SSF111331">
    <property type="entry name" value="NAD kinase/diacylglycerol kinase-like"/>
    <property type="match status" value="1"/>
</dbReference>
<dbReference type="InterPro" id="IPR000756">
    <property type="entry name" value="Diacylglycerol_kin_accessory"/>
</dbReference>
<evidence type="ECO:0000259" key="7">
    <source>
        <dbReference type="PROSITE" id="PS50146"/>
    </source>
</evidence>
<dbReference type="InterPro" id="IPR016064">
    <property type="entry name" value="NAD/diacylglycerol_kinase_sf"/>
</dbReference>
<comment type="similarity">
    <text evidence="1">Belongs to the eukaryotic diacylglycerol kinase family.</text>
</comment>
<dbReference type="InterPro" id="IPR017438">
    <property type="entry name" value="ATP-NAD_kinase_N"/>
</dbReference>
<dbReference type="PANTHER" id="PTHR11255:SF80">
    <property type="entry name" value="EYE-SPECIFIC DIACYLGLYCEROL KINASE"/>
    <property type="match status" value="1"/>
</dbReference>
<dbReference type="GO" id="GO:0007200">
    <property type="term" value="P:phospholipase C-activating G protein-coupled receptor signaling pathway"/>
    <property type="evidence" value="ECO:0007669"/>
    <property type="project" value="InterPro"/>
</dbReference>
<keyword evidence="5" id="KW-0418">Kinase</keyword>
<dbReference type="WBParaSite" id="maker-unitig_28907-snap-gene-0.1-mRNA-1">
    <property type="protein sequence ID" value="maker-unitig_28907-snap-gene-0.1-mRNA-1"/>
    <property type="gene ID" value="maker-unitig_28907-snap-gene-0.1"/>
</dbReference>
<evidence type="ECO:0000313" key="8">
    <source>
        <dbReference type="Proteomes" id="UP000095280"/>
    </source>
</evidence>
<evidence type="ECO:0000256" key="3">
    <source>
        <dbReference type="ARBA" id="ARBA00022679"/>
    </source>
</evidence>
<proteinExistence type="inferred from homology"/>
<dbReference type="PANTHER" id="PTHR11255">
    <property type="entry name" value="DIACYLGLYCEROL KINASE"/>
    <property type="match status" value="1"/>
</dbReference>
<dbReference type="GO" id="GO:0004143">
    <property type="term" value="F:ATP-dependent diacylglycerol kinase activity"/>
    <property type="evidence" value="ECO:0007669"/>
    <property type="project" value="UniProtKB-EC"/>
</dbReference>
<dbReference type="SMART" id="SM00046">
    <property type="entry name" value="DAGKc"/>
    <property type="match status" value="1"/>
</dbReference>
<feature type="domain" description="DAGKc" evidence="7">
    <location>
        <begin position="195"/>
        <end position="260"/>
    </location>
</feature>
<keyword evidence="8" id="KW-1185">Reference proteome</keyword>
<dbReference type="GO" id="GO:0005524">
    <property type="term" value="F:ATP binding"/>
    <property type="evidence" value="ECO:0007669"/>
    <property type="project" value="UniProtKB-KW"/>
</dbReference>
<evidence type="ECO:0000256" key="5">
    <source>
        <dbReference type="ARBA" id="ARBA00022777"/>
    </source>
</evidence>
<reference evidence="9" key="1">
    <citation type="submission" date="2016-11" db="UniProtKB">
        <authorList>
            <consortium name="WormBaseParasite"/>
        </authorList>
    </citation>
    <scope>IDENTIFICATION</scope>
</reference>
<protein>
    <recommendedName>
        <fullName evidence="2">diacylglycerol kinase (ATP)</fullName>
        <ecNumber evidence="2">2.7.1.107</ecNumber>
    </recommendedName>
</protein>
<evidence type="ECO:0000256" key="4">
    <source>
        <dbReference type="ARBA" id="ARBA00022741"/>
    </source>
</evidence>
<dbReference type="Pfam" id="PF00609">
    <property type="entry name" value="DAGK_acc"/>
    <property type="match status" value="1"/>
</dbReference>
<keyword evidence="4" id="KW-0547">Nucleotide-binding</keyword>
<evidence type="ECO:0000256" key="1">
    <source>
        <dbReference type="ARBA" id="ARBA00009280"/>
    </source>
</evidence>
<dbReference type="Proteomes" id="UP000095280">
    <property type="component" value="Unplaced"/>
</dbReference>
<dbReference type="PROSITE" id="PS50146">
    <property type="entry name" value="DAGK"/>
    <property type="match status" value="1"/>
</dbReference>
<organism evidence="8 9">
    <name type="scientific">Macrostomum lignano</name>
    <dbReference type="NCBI Taxonomy" id="282301"/>
    <lineage>
        <taxon>Eukaryota</taxon>
        <taxon>Metazoa</taxon>
        <taxon>Spiralia</taxon>
        <taxon>Lophotrochozoa</taxon>
        <taxon>Platyhelminthes</taxon>
        <taxon>Rhabditophora</taxon>
        <taxon>Macrostomorpha</taxon>
        <taxon>Macrostomida</taxon>
        <taxon>Macrostomidae</taxon>
        <taxon>Macrostomum</taxon>
    </lineage>
</organism>
<accession>A0A1I8FCA5</accession>
<dbReference type="AlphaFoldDB" id="A0A1I8FCA5"/>
<name>A0A1I8FCA5_9PLAT</name>
<evidence type="ECO:0000256" key="2">
    <source>
        <dbReference type="ARBA" id="ARBA00012133"/>
    </source>
</evidence>
<keyword evidence="6" id="KW-0067">ATP-binding</keyword>
<dbReference type="InterPro" id="IPR037607">
    <property type="entry name" value="DGK"/>
</dbReference>
<evidence type="ECO:0000313" key="9">
    <source>
        <dbReference type="WBParaSite" id="maker-unitig_28907-snap-gene-0.1-mRNA-1"/>
    </source>
</evidence>
<dbReference type="Pfam" id="PF00781">
    <property type="entry name" value="DAGK_cat"/>
    <property type="match status" value="1"/>
</dbReference>
<sequence length="349" mass="37976">LEFHCRPTFREVRDPDSAGCEQQQQQQPVTRHHWCTGVGCLESASAAARSWANSKEVLAIECSWCKAAYHKQDQLLPEAPADGVVQPGSAGHPDAATILGWFAAGAASSVSNASWHRRSDAASQQQRPLLVLTNAKSAAIWALASAESSCGCSTRARCSTWPPAVQSSLSDCSPGCRICACSSARATARRDGCSQAIDSLGVRPWPPVAVLPLGTGNDLARSLNWGGGFRRCGRAALTKMLCCVEDGWLTRLDRWSLDETALQQQQQHEDQPEAISEQPLTDIPQAVADLRLTDQPFPDVFNNYFSLGADAAVALECFTNREKPIRERFNSRLRNMMFYCGVSARISSH</sequence>
<dbReference type="InterPro" id="IPR001206">
    <property type="entry name" value="Diacylglycerol_kinase_cat_dom"/>
</dbReference>
<dbReference type="GO" id="GO:0005886">
    <property type="term" value="C:plasma membrane"/>
    <property type="evidence" value="ECO:0007669"/>
    <property type="project" value="TreeGrafter"/>
</dbReference>
<dbReference type="EC" id="2.7.1.107" evidence="2"/>
<evidence type="ECO:0000256" key="6">
    <source>
        <dbReference type="ARBA" id="ARBA00022840"/>
    </source>
</evidence>
<dbReference type="Gene3D" id="3.40.50.10330">
    <property type="entry name" value="Probable inorganic polyphosphate/atp-NAD kinase, domain 1"/>
    <property type="match status" value="1"/>
</dbReference>